<keyword evidence="3" id="KW-0238">DNA-binding</keyword>
<evidence type="ECO:0000313" key="6">
    <source>
        <dbReference type="EMBL" id="PSW06590.1"/>
    </source>
</evidence>
<dbReference type="Gene3D" id="3.40.190.10">
    <property type="entry name" value="Periplasmic binding protein-like II"/>
    <property type="match status" value="2"/>
</dbReference>
<dbReference type="InterPro" id="IPR036388">
    <property type="entry name" value="WH-like_DNA-bd_sf"/>
</dbReference>
<dbReference type="PRINTS" id="PR00039">
    <property type="entry name" value="HTHLYSR"/>
</dbReference>
<evidence type="ECO:0000256" key="4">
    <source>
        <dbReference type="ARBA" id="ARBA00023163"/>
    </source>
</evidence>
<evidence type="ECO:0000256" key="3">
    <source>
        <dbReference type="ARBA" id="ARBA00023125"/>
    </source>
</evidence>
<dbReference type="PROSITE" id="PS50931">
    <property type="entry name" value="HTH_LYSR"/>
    <property type="match status" value="1"/>
</dbReference>
<dbReference type="Pfam" id="PF03466">
    <property type="entry name" value="LysR_substrate"/>
    <property type="match status" value="1"/>
</dbReference>
<comment type="similarity">
    <text evidence="1">Belongs to the LysR transcriptional regulatory family.</text>
</comment>
<gene>
    <name evidence="6" type="ORF">C9I89_03370</name>
</gene>
<dbReference type="Proteomes" id="UP000240904">
    <property type="component" value="Unassembled WGS sequence"/>
</dbReference>
<reference evidence="6 7" key="1">
    <citation type="submission" date="2018-03" db="EMBL/GenBank/DDBJ databases">
        <title>Whole genome sequencing of Histamine producing bacteria.</title>
        <authorList>
            <person name="Butler K."/>
        </authorList>
    </citation>
    <scope>NUCLEOTIDE SEQUENCE [LARGE SCALE GENOMIC DNA]</scope>
    <source>
        <strain evidence="6 7">DSM 16190</strain>
    </source>
</reference>
<accession>A0A2T3N2I8</accession>
<keyword evidence="7" id="KW-1185">Reference proteome</keyword>
<dbReference type="CDD" id="cd08417">
    <property type="entry name" value="PBP2_Nitroaromatics_like"/>
    <property type="match status" value="1"/>
</dbReference>
<dbReference type="GO" id="GO:0003677">
    <property type="term" value="F:DNA binding"/>
    <property type="evidence" value="ECO:0007669"/>
    <property type="project" value="UniProtKB-KW"/>
</dbReference>
<feature type="domain" description="HTH lysR-type" evidence="5">
    <location>
        <begin position="33"/>
        <end position="90"/>
    </location>
</feature>
<comment type="caution">
    <text evidence="6">The sequence shown here is derived from an EMBL/GenBank/DDBJ whole genome shotgun (WGS) entry which is preliminary data.</text>
</comment>
<dbReference type="InterPro" id="IPR050389">
    <property type="entry name" value="LysR-type_TF"/>
</dbReference>
<evidence type="ECO:0000256" key="2">
    <source>
        <dbReference type="ARBA" id="ARBA00023015"/>
    </source>
</evidence>
<keyword evidence="4" id="KW-0804">Transcription</keyword>
<dbReference type="Pfam" id="PF00126">
    <property type="entry name" value="HTH_1"/>
    <property type="match status" value="1"/>
</dbReference>
<dbReference type="SUPFAM" id="SSF46785">
    <property type="entry name" value="Winged helix' DNA-binding domain"/>
    <property type="match status" value="1"/>
</dbReference>
<name>A0A2T3N2I8_9GAMM</name>
<organism evidence="6 7">
    <name type="scientific">Photobacterium lipolyticum</name>
    <dbReference type="NCBI Taxonomy" id="266810"/>
    <lineage>
        <taxon>Bacteria</taxon>
        <taxon>Pseudomonadati</taxon>
        <taxon>Pseudomonadota</taxon>
        <taxon>Gammaproteobacteria</taxon>
        <taxon>Vibrionales</taxon>
        <taxon>Vibrionaceae</taxon>
        <taxon>Photobacterium</taxon>
    </lineage>
</organism>
<dbReference type="InterPro" id="IPR037402">
    <property type="entry name" value="YidZ_PBP2"/>
</dbReference>
<dbReference type="InterPro" id="IPR005119">
    <property type="entry name" value="LysR_subst-bd"/>
</dbReference>
<evidence type="ECO:0000256" key="1">
    <source>
        <dbReference type="ARBA" id="ARBA00009437"/>
    </source>
</evidence>
<dbReference type="PANTHER" id="PTHR30118:SF7">
    <property type="entry name" value="TRANSCRIPTIONAL REGULATOR LYSR FAMILY"/>
    <property type="match status" value="1"/>
</dbReference>
<dbReference type="PANTHER" id="PTHR30118">
    <property type="entry name" value="HTH-TYPE TRANSCRIPTIONAL REGULATOR LEUO-RELATED"/>
    <property type="match status" value="1"/>
</dbReference>
<evidence type="ECO:0000313" key="7">
    <source>
        <dbReference type="Proteomes" id="UP000240904"/>
    </source>
</evidence>
<dbReference type="EMBL" id="PYMC01000002">
    <property type="protein sequence ID" value="PSW06590.1"/>
    <property type="molecule type" value="Genomic_DNA"/>
</dbReference>
<sequence length="338" mass="39458">MSVRTLLYEEKQLNIRTTSFEGRLGVRKALKHFDFNLLRVLEVLLEEQSVTAAASRLHLSQSAVSKQLTRLRETFGDQLFERTAHGLRATPRAMQLAPELRQVLKQLEQLTRPSIFEPSMSQRKFRFHLVETAYSLTYPFFMPDLLSLAPHVSLHSQTWNDESLDKLLRCEIDIGITCREWDDRSPGHMCNIPEELSYVELVRDHPICMVRKHHPLLNEEWNLDTFLKYRHIQVTFGGLEHWLLDDVLNIQQRYRDIAVNMTDFHSAMRLCEQSDLILCAPAKYALEMAKHDVLHVLNIPTRLEPGAYVLLWNKHFDLDPGHCWLRELIVNGVNKTMP</sequence>
<dbReference type="Gene3D" id="1.10.10.10">
    <property type="entry name" value="Winged helix-like DNA-binding domain superfamily/Winged helix DNA-binding domain"/>
    <property type="match status" value="1"/>
</dbReference>
<dbReference type="OrthoDB" id="8893795at2"/>
<dbReference type="SUPFAM" id="SSF53850">
    <property type="entry name" value="Periplasmic binding protein-like II"/>
    <property type="match status" value="1"/>
</dbReference>
<protein>
    <submittedName>
        <fullName evidence="6">LysR family transcriptional regulator</fullName>
    </submittedName>
</protein>
<proteinExistence type="inferred from homology"/>
<dbReference type="InterPro" id="IPR000847">
    <property type="entry name" value="LysR_HTH_N"/>
</dbReference>
<dbReference type="InterPro" id="IPR036390">
    <property type="entry name" value="WH_DNA-bd_sf"/>
</dbReference>
<dbReference type="GO" id="GO:0003700">
    <property type="term" value="F:DNA-binding transcription factor activity"/>
    <property type="evidence" value="ECO:0007669"/>
    <property type="project" value="InterPro"/>
</dbReference>
<evidence type="ECO:0000259" key="5">
    <source>
        <dbReference type="PROSITE" id="PS50931"/>
    </source>
</evidence>
<keyword evidence="2" id="KW-0805">Transcription regulation</keyword>
<dbReference type="AlphaFoldDB" id="A0A2T3N2I8"/>